<keyword evidence="5" id="KW-0699">rRNA-binding</keyword>
<evidence type="ECO:0000256" key="6">
    <source>
        <dbReference type="SAM" id="MobiDB-lite"/>
    </source>
</evidence>
<evidence type="ECO:0000313" key="9">
    <source>
        <dbReference type="EMBL" id="OGE76413.1"/>
    </source>
</evidence>
<dbReference type="InterPro" id="IPR012340">
    <property type="entry name" value="NA-bd_OB-fold"/>
</dbReference>
<dbReference type="EMBL" id="MFEG01000008">
    <property type="protein sequence ID" value="OGE76413.1"/>
    <property type="molecule type" value="Genomic_DNA"/>
</dbReference>
<dbReference type="InterPro" id="IPR022666">
    <property type="entry name" value="Ribosomal_uL2_RNA-bd_dom"/>
</dbReference>
<dbReference type="InterPro" id="IPR002171">
    <property type="entry name" value="Ribosomal_uL2"/>
</dbReference>
<evidence type="ECO:0000256" key="2">
    <source>
        <dbReference type="ARBA" id="ARBA00022980"/>
    </source>
</evidence>
<dbReference type="SMART" id="SM01382">
    <property type="entry name" value="Ribosomal_L2_C"/>
    <property type="match status" value="1"/>
</dbReference>
<evidence type="ECO:0000256" key="1">
    <source>
        <dbReference type="ARBA" id="ARBA00005636"/>
    </source>
</evidence>
<feature type="region of interest" description="Disordered" evidence="6">
    <location>
        <begin position="223"/>
        <end position="243"/>
    </location>
</feature>
<dbReference type="FunFam" id="4.10.950.10:FF:000001">
    <property type="entry name" value="50S ribosomal protein L2"/>
    <property type="match status" value="1"/>
</dbReference>
<keyword evidence="5" id="KW-0694">RNA-binding</keyword>
<dbReference type="GO" id="GO:0002181">
    <property type="term" value="P:cytoplasmic translation"/>
    <property type="evidence" value="ECO:0007669"/>
    <property type="project" value="TreeGrafter"/>
</dbReference>
<evidence type="ECO:0000256" key="3">
    <source>
        <dbReference type="ARBA" id="ARBA00023274"/>
    </source>
</evidence>
<dbReference type="Pfam" id="PF00181">
    <property type="entry name" value="Ribosomal_L2_N"/>
    <property type="match status" value="1"/>
</dbReference>
<dbReference type="InterPro" id="IPR022669">
    <property type="entry name" value="Ribosomal_uL2_C"/>
</dbReference>
<keyword evidence="3 5" id="KW-0687">Ribonucleoprotein</keyword>
<dbReference type="Pfam" id="PF03947">
    <property type="entry name" value="Ribosomal_L2_C"/>
    <property type="match status" value="1"/>
</dbReference>
<dbReference type="SMART" id="SM01383">
    <property type="entry name" value="Ribosomal_L2"/>
    <property type="match status" value="1"/>
</dbReference>
<comment type="subunit">
    <text evidence="5">Part of the 50S ribosomal subunit. Forms a bridge to the 30S subunit in the 70S ribosome.</text>
</comment>
<dbReference type="SUPFAM" id="SSF50249">
    <property type="entry name" value="Nucleic acid-binding proteins"/>
    <property type="match status" value="1"/>
</dbReference>
<protein>
    <recommendedName>
        <fullName evidence="4 5">Large ribosomal subunit protein uL2</fullName>
    </recommendedName>
</protein>
<evidence type="ECO:0000256" key="5">
    <source>
        <dbReference type="HAMAP-Rule" id="MF_01320"/>
    </source>
</evidence>
<dbReference type="GO" id="GO:0019843">
    <property type="term" value="F:rRNA binding"/>
    <property type="evidence" value="ECO:0007669"/>
    <property type="project" value="UniProtKB-UniRule"/>
</dbReference>
<comment type="function">
    <text evidence="5">One of the primary rRNA binding proteins. Required for association of the 30S and 50S subunits to form the 70S ribosome, for tRNA binding and peptide bond formation. It has been suggested to have peptidyltransferase activity; this is somewhat controversial. Makes several contacts with the 16S rRNA in the 70S ribosome.</text>
</comment>
<feature type="domain" description="Large ribosomal subunit protein uL2 RNA-binding" evidence="8">
    <location>
        <begin position="43"/>
        <end position="119"/>
    </location>
</feature>
<dbReference type="Gene3D" id="2.40.50.140">
    <property type="entry name" value="Nucleic acid-binding proteins"/>
    <property type="match status" value="1"/>
</dbReference>
<organism evidence="9 10">
    <name type="scientific">Candidatus Doudnabacteria bacterium RIFCSPHIGHO2_01_52_17</name>
    <dbReference type="NCBI Taxonomy" id="1817820"/>
    <lineage>
        <taxon>Bacteria</taxon>
        <taxon>Candidatus Doudnaibacteriota</taxon>
    </lineage>
</organism>
<dbReference type="PIRSF" id="PIRSF002158">
    <property type="entry name" value="Ribosomal_L2"/>
    <property type="match status" value="1"/>
</dbReference>
<dbReference type="GO" id="GO:0016740">
    <property type="term" value="F:transferase activity"/>
    <property type="evidence" value="ECO:0007669"/>
    <property type="project" value="InterPro"/>
</dbReference>
<dbReference type="NCBIfam" id="TIGR01171">
    <property type="entry name" value="rplB_bact"/>
    <property type="match status" value="1"/>
</dbReference>
<feature type="domain" description="Large ribosomal subunit protein uL2 C-terminal" evidence="7">
    <location>
        <begin position="126"/>
        <end position="255"/>
    </location>
</feature>
<comment type="similarity">
    <text evidence="1 5">Belongs to the universal ribosomal protein uL2 family.</text>
</comment>
<dbReference type="GO" id="GO:0003735">
    <property type="term" value="F:structural constituent of ribosome"/>
    <property type="evidence" value="ECO:0007669"/>
    <property type="project" value="InterPro"/>
</dbReference>
<dbReference type="InterPro" id="IPR008991">
    <property type="entry name" value="Translation_prot_SH3-like_sf"/>
</dbReference>
<evidence type="ECO:0000256" key="4">
    <source>
        <dbReference type="ARBA" id="ARBA00035242"/>
    </source>
</evidence>
<evidence type="ECO:0000259" key="8">
    <source>
        <dbReference type="SMART" id="SM01383"/>
    </source>
</evidence>
<comment type="caution">
    <text evidence="9">The sequence shown here is derived from an EMBL/GenBank/DDBJ whole genome shotgun (WGS) entry which is preliminary data.</text>
</comment>
<dbReference type="AlphaFoldDB" id="A0A1F5NFP7"/>
<dbReference type="Gene3D" id="2.30.30.30">
    <property type="match status" value="1"/>
</dbReference>
<dbReference type="Gene3D" id="4.10.950.10">
    <property type="entry name" value="Ribosomal protein L2, domain 3"/>
    <property type="match status" value="1"/>
</dbReference>
<dbReference type="HAMAP" id="MF_01320_B">
    <property type="entry name" value="Ribosomal_uL2_B"/>
    <property type="match status" value="1"/>
</dbReference>
<reference evidence="9 10" key="1">
    <citation type="journal article" date="2016" name="Nat. Commun.">
        <title>Thousands of microbial genomes shed light on interconnected biogeochemical processes in an aquifer system.</title>
        <authorList>
            <person name="Anantharaman K."/>
            <person name="Brown C.T."/>
            <person name="Hug L.A."/>
            <person name="Sharon I."/>
            <person name="Castelle C.J."/>
            <person name="Probst A.J."/>
            <person name="Thomas B.C."/>
            <person name="Singh A."/>
            <person name="Wilkins M.J."/>
            <person name="Karaoz U."/>
            <person name="Brodie E.L."/>
            <person name="Williams K.H."/>
            <person name="Hubbard S.S."/>
            <person name="Banfield J.F."/>
        </authorList>
    </citation>
    <scope>NUCLEOTIDE SEQUENCE [LARGE SCALE GENOMIC DNA]</scope>
</reference>
<gene>
    <name evidence="5" type="primary">rplB</name>
    <name evidence="9" type="ORF">A3K06_02800</name>
</gene>
<dbReference type="InterPro" id="IPR014726">
    <property type="entry name" value="Ribosomal_uL2_dom3"/>
</dbReference>
<dbReference type="GO" id="GO:0015934">
    <property type="term" value="C:large ribosomal subunit"/>
    <property type="evidence" value="ECO:0007669"/>
    <property type="project" value="InterPro"/>
</dbReference>
<keyword evidence="2 5" id="KW-0689">Ribosomal protein</keyword>
<dbReference type="InterPro" id="IPR005880">
    <property type="entry name" value="Ribosomal_uL2_bac/org-type"/>
</dbReference>
<dbReference type="SUPFAM" id="SSF50104">
    <property type="entry name" value="Translation proteins SH3-like domain"/>
    <property type="match status" value="1"/>
</dbReference>
<dbReference type="InterPro" id="IPR014722">
    <property type="entry name" value="Rib_uL2_dom2"/>
</dbReference>
<dbReference type="Proteomes" id="UP000176547">
    <property type="component" value="Unassembled WGS sequence"/>
</dbReference>
<accession>A0A1F5NFP7</accession>
<proteinExistence type="inferred from homology"/>
<dbReference type="PANTHER" id="PTHR13691:SF5">
    <property type="entry name" value="LARGE RIBOSOMAL SUBUNIT PROTEIN UL2M"/>
    <property type="match status" value="1"/>
</dbReference>
<evidence type="ECO:0000313" key="10">
    <source>
        <dbReference type="Proteomes" id="UP000176547"/>
    </source>
</evidence>
<evidence type="ECO:0000259" key="7">
    <source>
        <dbReference type="SMART" id="SM01382"/>
    </source>
</evidence>
<name>A0A1F5NFP7_9BACT</name>
<dbReference type="PANTHER" id="PTHR13691">
    <property type="entry name" value="RIBOSOMAL PROTEIN L2"/>
    <property type="match status" value="1"/>
</dbReference>
<sequence length="277" mass="30796">MPLKHYKPTSSGRRLMTSLVYRGVSRKPVGPKHLRFSKAKSGGRNQHGKITVRHIGGGHKKTIRDLDSRREKFNIPARVAAIEYDPNRSAFLALLNYADGEKRYILAPNEVKVGDTVVSSAEKVEVRPGNRTKLRFLPAGTFVHDIEFFPGRGGQIVRGGGNYATIMAAEGEYATLRLPSGETRRFLMDCMGTIGQLSNIDHFNVRVGKAGRKRYMGIRPSVRGKAMNPVDHPHGGGEGRNPIGMKYPKTPWGKHALGVKTRGKHKASNKFIIHRRK</sequence>